<evidence type="ECO:0000256" key="2">
    <source>
        <dbReference type="ARBA" id="ARBA00022645"/>
    </source>
</evidence>
<dbReference type="GO" id="GO:0006508">
    <property type="term" value="P:proteolysis"/>
    <property type="evidence" value="ECO:0007669"/>
    <property type="project" value="UniProtKB-KW"/>
</dbReference>
<dbReference type="SUPFAM" id="SSF53474">
    <property type="entry name" value="alpha/beta-Hydrolases"/>
    <property type="match status" value="1"/>
</dbReference>
<reference evidence="8 9" key="1">
    <citation type="journal article" date="2012" name="PLoS Pathog.">
        <title>Diverse lifestyles and strategies of plant pathogenesis encoded in the genomes of eighteen Dothideomycetes fungi.</title>
        <authorList>
            <person name="Ohm R.A."/>
            <person name="Feau N."/>
            <person name="Henrissat B."/>
            <person name="Schoch C.L."/>
            <person name="Horwitz B.A."/>
            <person name="Barry K.W."/>
            <person name="Condon B.J."/>
            <person name="Copeland A.C."/>
            <person name="Dhillon B."/>
            <person name="Glaser F."/>
            <person name="Hesse C.N."/>
            <person name="Kosti I."/>
            <person name="LaButti K."/>
            <person name="Lindquist E.A."/>
            <person name="Lucas S."/>
            <person name="Salamov A.A."/>
            <person name="Bradshaw R.E."/>
            <person name="Ciuffetti L."/>
            <person name="Hamelin R.C."/>
            <person name="Kema G.H.J."/>
            <person name="Lawrence C."/>
            <person name="Scott J.A."/>
            <person name="Spatafora J.W."/>
            <person name="Turgeon B.G."/>
            <person name="de Wit P.J.G.M."/>
            <person name="Zhong S."/>
            <person name="Goodwin S.B."/>
            <person name="Grigoriev I.V."/>
        </authorList>
    </citation>
    <scope>NUCLEOTIDE SEQUENCE [LARGE SCALE GENOMIC DNA]</scope>
    <source>
        <strain evidence="8 9">CIRAD86</strain>
    </source>
</reference>
<dbReference type="Proteomes" id="UP000016932">
    <property type="component" value="Unassembled WGS sequence"/>
</dbReference>
<dbReference type="GeneID" id="19330798"/>
<feature type="compositionally biased region" description="Basic residues" evidence="6">
    <location>
        <begin position="570"/>
        <end position="579"/>
    </location>
</feature>
<evidence type="ECO:0008006" key="10">
    <source>
        <dbReference type="Google" id="ProtNLM"/>
    </source>
</evidence>
<dbReference type="Pfam" id="PF00450">
    <property type="entry name" value="Peptidase_S10"/>
    <property type="match status" value="2"/>
</dbReference>
<keyword evidence="9" id="KW-1185">Reference proteome</keyword>
<dbReference type="AlphaFoldDB" id="M3A4Y7"/>
<keyword evidence="3" id="KW-0645">Protease</keyword>
<evidence type="ECO:0000313" key="8">
    <source>
        <dbReference type="EMBL" id="EME86189.1"/>
    </source>
</evidence>
<dbReference type="InterPro" id="IPR029058">
    <property type="entry name" value="AB_hydrolase_fold"/>
</dbReference>
<dbReference type="InterPro" id="IPR001563">
    <property type="entry name" value="Peptidase_S10"/>
</dbReference>
<comment type="similarity">
    <text evidence="1">Belongs to the peptidase S10 family.</text>
</comment>
<keyword evidence="4" id="KW-0378">Hydrolase</keyword>
<name>M3A4Y7_PSEFD</name>
<dbReference type="Gene3D" id="1.10.287.410">
    <property type="match status" value="1"/>
</dbReference>
<dbReference type="OrthoDB" id="443318at2759"/>
<dbReference type="EMBL" id="KB446556">
    <property type="protein sequence ID" value="EME86189.1"/>
    <property type="molecule type" value="Genomic_DNA"/>
</dbReference>
<evidence type="ECO:0000256" key="1">
    <source>
        <dbReference type="ARBA" id="ARBA00009431"/>
    </source>
</evidence>
<dbReference type="GO" id="GO:0000324">
    <property type="term" value="C:fungal-type vacuole"/>
    <property type="evidence" value="ECO:0007669"/>
    <property type="project" value="TreeGrafter"/>
</dbReference>
<dbReference type="PRINTS" id="PR00724">
    <property type="entry name" value="CRBOXYPTASEC"/>
</dbReference>
<feature type="compositionally biased region" description="Low complexity" evidence="6">
    <location>
        <begin position="543"/>
        <end position="569"/>
    </location>
</feature>
<dbReference type="PANTHER" id="PTHR11802:SF64">
    <property type="entry name" value="CARBOXYPEPTIDASE"/>
    <property type="match status" value="1"/>
</dbReference>
<sequence length="589" mass="65313">MSFVVRASLLSALAAPSLAQFLPAPTDLNASKGYLDIPVRSKLVPEGTCELTPGVKSYSGYVDIFEDQHIFFWFFEARNDDPTKAPLTVWINGGPGSPSMGGLFEEIGPCSVKKDGKVYYNPYAWNNASNMIFIDHPAQVGFSYSKPIPGYMRKGEFVQLPNNTCPDYAADLHCGTYSYPNQTDTADSTVNAAPSMWRTLQGFMGAFPEYSRNGFNFATESYGGHYGPIFNDYIEKQNDLIAAGKLEGAHHISLETVLIGNGWYDPLVHNAAYYNFTVYPGNTYDYSPYNASTEAQIYNAMWGKGNCHDQTVDCNTRGIDSICSKADNFCGNQVEFTLGRITGRDEYDIRELSPGRFPYSFYLDYLNTPKLQKAIGAYVNFTESSSAVEYTFESTGDDGREEGIYAALRRLIKKGIYLVQYAGDADYNCNWLGGQQVAKNIKAPGFSSAGYVNISTSDNIVHGQVKQSANFAFARVYESGHQVPFYQPLLALEMFERAISGKDIATGKESCRHSDYKTVGTAESTYREGNATMQTKKLPKDATYNTTTNTPNPYNSTSNSTSSSSSSSTKKPKKKKRMFKPSYEDLRCR</sequence>
<dbReference type="HOGENOM" id="CLU_008523_10_3_1"/>
<gene>
    <name evidence="8" type="ORF">MYCFIDRAFT_131870</name>
</gene>
<dbReference type="RefSeq" id="XP_007923556.1">
    <property type="nucleotide sequence ID" value="XM_007925365.1"/>
</dbReference>
<keyword evidence="2" id="KW-0121">Carboxypeptidase</keyword>
<evidence type="ECO:0000256" key="6">
    <source>
        <dbReference type="SAM" id="MobiDB-lite"/>
    </source>
</evidence>
<keyword evidence="5" id="KW-0325">Glycoprotein</keyword>
<evidence type="ECO:0000256" key="4">
    <source>
        <dbReference type="ARBA" id="ARBA00022801"/>
    </source>
</evidence>
<organism evidence="8 9">
    <name type="scientific">Pseudocercospora fijiensis (strain CIRAD86)</name>
    <name type="common">Black leaf streak disease fungus</name>
    <name type="synonym">Mycosphaerella fijiensis</name>
    <dbReference type="NCBI Taxonomy" id="383855"/>
    <lineage>
        <taxon>Eukaryota</taxon>
        <taxon>Fungi</taxon>
        <taxon>Dikarya</taxon>
        <taxon>Ascomycota</taxon>
        <taxon>Pezizomycotina</taxon>
        <taxon>Dothideomycetes</taxon>
        <taxon>Dothideomycetidae</taxon>
        <taxon>Mycosphaerellales</taxon>
        <taxon>Mycosphaerellaceae</taxon>
        <taxon>Pseudocercospora</taxon>
    </lineage>
</organism>
<protein>
    <recommendedName>
        <fullName evidence="10">Carboxypeptidase</fullName>
    </recommendedName>
</protein>
<dbReference type="Gene3D" id="3.40.50.1820">
    <property type="entry name" value="alpha/beta hydrolase"/>
    <property type="match status" value="2"/>
</dbReference>
<evidence type="ECO:0000313" key="9">
    <source>
        <dbReference type="Proteomes" id="UP000016932"/>
    </source>
</evidence>
<evidence type="ECO:0000256" key="3">
    <source>
        <dbReference type="ARBA" id="ARBA00022670"/>
    </source>
</evidence>
<feature type="region of interest" description="Disordered" evidence="6">
    <location>
        <begin position="527"/>
        <end position="589"/>
    </location>
</feature>
<proteinExistence type="inferred from homology"/>
<keyword evidence="7" id="KW-0732">Signal</keyword>
<accession>M3A4Y7</accession>
<feature type="chain" id="PRO_5004031368" description="Carboxypeptidase" evidence="7">
    <location>
        <begin position="20"/>
        <end position="589"/>
    </location>
</feature>
<evidence type="ECO:0000256" key="5">
    <source>
        <dbReference type="ARBA" id="ARBA00023180"/>
    </source>
</evidence>
<dbReference type="eggNOG" id="KOG1282">
    <property type="taxonomic scope" value="Eukaryota"/>
</dbReference>
<dbReference type="VEuPathDB" id="FungiDB:MYCFIDRAFT_131870"/>
<dbReference type="KEGG" id="pfj:MYCFIDRAFT_131870"/>
<dbReference type="PANTHER" id="PTHR11802">
    <property type="entry name" value="SERINE PROTEASE FAMILY S10 SERINE CARBOXYPEPTIDASE"/>
    <property type="match status" value="1"/>
</dbReference>
<feature type="signal peptide" evidence="7">
    <location>
        <begin position="1"/>
        <end position="19"/>
    </location>
</feature>
<dbReference type="GO" id="GO:0004185">
    <property type="term" value="F:serine-type carboxypeptidase activity"/>
    <property type="evidence" value="ECO:0007669"/>
    <property type="project" value="InterPro"/>
</dbReference>
<evidence type="ECO:0000256" key="7">
    <source>
        <dbReference type="SAM" id="SignalP"/>
    </source>
</evidence>